<dbReference type="Proteomes" id="UP000630594">
    <property type="component" value="Unassembled WGS sequence"/>
</dbReference>
<protein>
    <recommendedName>
        <fullName evidence="5">DUF559 domain-containing protein</fullName>
    </recommendedName>
</protein>
<dbReference type="RefSeq" id="WP_135833094.1">
    <property type="nucleotide sequence ID" value="NZ_BMCK01000003.1"/>
</dbReference>
<proteinExistence type="predicted"/>
<reference evidence="1" key="2">
    <citation type="journal article" date="2014" name="Int. J. Syst. Evol. Microbiol.">
        <title>Complete genome of a new Firmicutes species belonging to the dominant human colonic microbiota ('Ruminococcus bicirculans') reveals two chromosomes and a selective capacity to utilize plant glucans.</title>
        <authorList>
            <consortium name="NISC Comparative Sequencing Program"/>
            <person name="Wegmann U."/>
            <person name="Louis P."/>
            <person name="Goesmann A."/>
            <person name="Henrissat B."/>
            <person name="Duncan S.H."/>
            <person name="Flint H.J."/>
        </authorList>
    </citation>
    <scope>NUCLEOTIDE SEQUENCE</scope>
    <source>
        <strain evidence="1">CCM 7403</strain>
    </source>
</reference>
<dbReference type="KEGG" id="ndp:E2C04_14250"/>
<dbReference type="OrthoDB" id="3173471at2"/>
<dbReference type="EMBL" id="BMCK01000003">
    <property type="protein sequence ID" value="GGD22602.1"/>
    <property type="molecule type" value="Genomic_DNA"/>
</dbReference>
<evidence type="ECO:0000313" key="4">
    <source>
        <dbReference type="Proteomes" id="UP000630594"/>
    </source>
</evidence>
<keyword evidence="4" id="KW-1185">Reference proteome</keyword>
<evidence type="ECO:0000313" key="3">
    <source>
        <dbReference type="Proteomes" id="UP000297025"/>
    </source>
</evidence>
<organism evidence="2 3">
    <name type="scientific">Nocardioides daphniae</name>
    <dbReference type="NCBI Taxonomy" id="402297"/>
    <lineage>
        <taxon>Bacteria</taxon>
        <taxon>Bacillati</taxon>
        <taxon>Actinomycetota</taxon>
        <taxon>Actinomycetes</taxon>
        <taxon>Propionibacteriales</taxon>
        <taxon>Nocardioidaceae</taxon>
        <taxon>Nocardioides</taxon>
    </lineage>
</organism>
<accession>A0A4P7UDA8</accession>
<dbReference type="EMBL" id="CP038462">
    <property type="protein sequence ID" value="QCC78056.1"/>
    <property type="molecule type" value="Genomic_DNA"/>
</dbReference>
<reference evidence="2 3" key="1">
    <citation type="journal article" date="2008" name="Int. J. Syst. Evol. Microbiol.">
        <title>Nocardioides daphniae sp. nov., isolated from Daphnia cucullata (Crustacea: Cladocera).</title>
        <authorList>
            <person name="Toth E.M."/>
            <person name="Keki Z."/>
            <person name="Homonnay Z.G."/>
            <person name="Borsodi A.K."/>
            <person name="Marialigeti K."/>
            <person name="Schumann P."/>
        </authorList>
    </citation>
    <scope>NUCLEOTIDE SEQUENCE [LARGE SCALE GENOMIC DNA]</scope>
    <source>
        <strain evidence="2 3">JCM 16608</strain>
    </source>
</reference>
<evidence type="ECO:0000313" key="2">
    <source>
        <dbReference type="EMBL" id="QCC78056.1"/>
    </source>
</evidence>
<reference evidence="1" key="5">
    <citation type="submission" date="2024-05" db="EMBL/GenBank/DDBJ databases">
        <authorList>
            <person name="Sun Q."/>
            <person name="Sedlacek I."/>
        </authorList>
    </citation>
    <scope>NUCLEOTIDE SEQUENCE</scope>
    <source>
        <strain evidence="1">CCM 7403</strain>
    </source>
</reference>
<reference evidence="2" key="4">
    <citation type="submission" date="2019-03" db="EMBL/GenBank/DDBJ databases">
        <authorList>
            <person name="Huang Y."/>
        </authorList>
    </citation>
    <scope>NUCLEOTIDE SEQUENCE</scope>
    <source>
        <strain evidence="2">JCM 16608</strain>
    </source>
</reference>
<sequence>MEPLLTRSGQRAGVHWTRVTHGVHRPRDAADPGLADLHAWLRVLPPGARFTHLTAARLWGLWLPPLPGDLPVVAACAPTGTRPRRPGLHVVRPTSLAPPAVVAGLPVDPVEVALLTACRHVGDLDALVMVDSALATGLTTPDALAATAAGRSRGAPRLRRVLARADVRTESPWETVLRDFHRIVDAEVEPQFEVTDDRGHFVARGDLRLTGHRVLHEYDGGDHLTVEQQRADLRRLRRLAAAGWVRRGYTSEDLVHRATSVLRDVDLTLGRPHDPGRVRPWHAQLRASCFTRAGQSELLQQLSSSA</sequence>
<dbReference type="AlphaFoldDB" id="A0A4P7UDA8"/>
<evidence type="ECO:0000313" key="1">
    <source>
        <dbReference type="EMBL" id="GGD22602.1"/>
    </source>
</evidence>
<gene>
    <name evidence="2" type="ORF">E2C04_14250</name>
    <name evidence="1" type="ORF">GCM10007231_22110</name>
</gene>
<evidence type="ECO:0008006" key="5">
    <source>
        <dbReference type="Google" id="ProtNLM"/>
    </source>
</evidence>
<reference evidence="4" key="3">
    <citation type="journal article" date="2019" name="Int. J. Syst. Evol. Microbiol.">
        <title>The Global Catalogue of Microorganisms (GCM) 10K type strain sequencing project: providing services to taxonomists for standard genome sequencing and annotation.</title>
        <authorList>
            <consortium name="The Broad Institute Genomics Platform"/>
            <consortium name="The Broad Institute Genome Sequencing Center for Infectious Disease"/>
            <person name="Wu L."/>
            <person name="Ma J."/>
        </authorList>
    </citation>
    <scope>NUCLEOTIDE SEQUENCE [LARGE SCALE GENOMIC DNA]</scope>
    <source>
        <strain evidence="4">CCM 7403</strain>
    </source>
</reference>
<name>A0A4P7UDA8_9ACTN</name>
<dbReference type="Proteomes" id="UP000297025">
    <property type="component" value="Chromosome"/>
</dbReference>